<name>A0A9W9HH59_9EURO</name>
<protein>
    <recommendedName>
        <fullName evidence="5">MYND-type domain-containing protein</fullName>
    </recommendedName>
</protein>
<dbReference type="EMBL" id="JAPQKL010000001">
    <property type="protein sequence ID" value="KAJ5145487.1"/>
    <property type="molecule type" value="Genomic_DNA"/>
</dbReference>
<evidence type="ECO:0000256" key="2">
    <source>
        <dbReference type="ARBA" id="ARBA00022771"/>
    </source>
</evidence>
<feature type="domain" description="MYND-type" evidence="5">
    <location>
        <begin position="175"/>
        <end position="219"/>
    </location>
</feature>
<keyword evidence="3" id="KW-0862">Zinc</keyword>
<reference evidence="6" key="1">
    <citation type="submission" date="2022-11" db="EMBL/GenBank/DDBJ databases">
        <authorList>
            <person name="Petersen C."/>
        </authorList>
    </citation>
    <scope>NUCLEOTIDE SEQUENCE</scope>
    <source>
        <strain evidence="6">IBT 22155</strain>
    </source>
</reference>
<dbReference type="AlphaFoldDB" id="A0A9W9HH59"/>
<evidence type="ECO:0000256" key="4">
    <source>
        <dbReference type="PROSITE-ProRule" id="PRU00134"/>
    </source>
</evidence>
<dbReference type="GO" id="GO:0008270">
    <property type="term" value="F:zinc ion binding"/>
    <property type="evidence" value="ECO:0007669"/>
    <property type="project" value="UniProtKB-KW"/>
</dbReference>
<comment type="caution">
    <text evidence="6">The sequence shown here is derived from an EMBL/GenBank/DDBJ whole genome shotgun (WGS) entry which is preliminary data.</text>
</comment>
<dbReference type="OrthoDB" id="432970at2759"/>
<dbReference type="InterPro" id="IPR002893">
    <property type="entry name" value="Znf_MYND"/>
</dbReference>
<gene>
    <name evidence="6" type="ORF">N7515_000051</name>
</gene>
<evidence type="ECO:0000313" key="7">
    <source>
        <dbReference type="Proteomes" id="UP001149079"/>
    </source>
</evidence>
<dbReference type="GeneID" id="81399965"/>
<proteinExistence type="predicted"/>
<evidence type="ECO:0000313" key="6">
    <source>
        <dbReference type="EMBL" id="KAJ5145487.1"/>
    </source>
</evidence>
<evidence type="ECO:0000256" key="3">
    <source>
        <dbReference type="ARBA" id="ARBA00022833"/>
    </source>
</evidence>
<accession>A0A9W9HH59</accession>
<dbReference type="PROSITE" id="PS50865">
    <property type="entry name" value="ZF_MYND_2"/>
    <property type="match status" value="1"/>
</dbReference>
<evidence type="ECO:0000259" key="5">
    <source>
        <dbReference type="PROSITE" id="PS50865"/>
    </source>
</evidence>
<reference evidence="6" key="2">
    <citation type="journal article" date="2023" name="IMA Fungus">
        <title>Comparative genomic study of the Penicillium genus elucidates a diverse pangenome and 15 lateral gene transfer events.</title>
        <authorList>
            <person name="Petersen C."/>
            <person name="Sorensen T."/>
            <person name="Nielsen M.R."/>
            <person name="Sondergaard T.E."/>
            <person name="Sorensen J.L."/>
            <person name="Fitzpatrick D.A."/>
            <person name="Frisvad J.C."/>
            <person name="Nielsen K.L."/>
        </authorList>
    </citation>
    <scope>NUCLEOTIDE SEQUENCE</scope>
    <source>
        <strain evidence="6">IBT 22155</strain>
    </source>
</reference>
<organism evidence="6 7">
    <name type="scientific">Penicillium bovifimosum</name>
    <dbReference type="NCBI Taxonomy" id="126998"/>
    <lineage>
        <taxon>Eukaryota</taxon>
        <taxon>Fungi</taxon>
        <taxon>Dikarya</taxon>
        <taxon>Ascomycota</taxon>
        <taxon>Pezizomycotina</taxon>
        <taxon>Eurotiomycetes</taxon>
        <taxon>Eurotiomycetidae</taxon>
        <taxon>Eurotiales</taxon>
        <taxon>Aspergillaceae</taxon>
        <taxon>Penicillium</taxon>
    </lineage>
</organism>
<dbReference type="Gene3D" id="6.10.140.2220">
    <property type="match status" value="1"/>
</dbReference>
<keyword evidence="7" id="KW-1185">Reference proteome</keyword>
<dbReference type="Pfam" id="PF01753">
    <property type="entry name" value="zf-MYND"/>
    <property type="match status" value="1"/>
</dbReference>
<dbReference type="Proteomes" id="UP001149079">
    <property type="component" value="Unassembled WGS sequence"/>
</dbReference>
<keyword evidence="1" id="KW-0479">Metal-binding</keyword>
<sequence length="225" mass="25713">MGRWGSRLFKCDEDLDMAFSMATELGVSDRYWKHSMSAMVHQSDILAPPEAKARYQTPEYAVELADVIIPYIRDKLDTDDLGDRLFAASKAQETDEDDPRQETKYRTIILGALIMRAGAKIKNEDLEHLRALMPQINCSLRRSMSGDHGFRPPGRAQFLAALDHYVPGVPRSFLEPSCGRIEADIGHRHLICMRCRVATYCDEECQHAEVESREHQKVCMCPERR</sequence>
<dbReference type="SUPFAM" id="SSF144232">
    <property type="entry name" value="HIT/MYND zinc finger-like"/>
    <property type="match status" value="1"/>
</dbReference>
<keyword evidence="2 4" id="KW-0863">Zinc-finger</keyword>
<evidence type="ECO:0000256" key="1">
    <source>
        <dbReference type="ARBA" id="ARBA00022723"/>
    </source>
</evidence>
<dbReference type="RefSeq" id="XP_056525961.1">
    <property type="nucleotide sequence ID" value="XM_056660795.1"/>
</dbReference>